<proteinExistence type="predicted"/>
<evidence type="ECO:0000313" key="2">
    <source>
        <dbReference type="Proteomes" id="UP000629420"/>
    </source>
</evidence>
<keyword evidence="2" id="KW-1185">Reference proteome</keyword>
<accession>A0ABX7DVC0</accession>
<dbReference type="RefSeq" id="WP_202337923.1">
    <property type="nucleotide sequence ID" value="NZ_CP068439.1"/>
</dbReference>
<sequence>MESESTLRVLLVSDKIYYLRNYRAAFEKLESSSLDYSFAFTELNAFDTAIDFIKKMDADERYDVVCLQISNPIGIHSQDEDGSTVGIMMRQRFPQAIIILSANFNSTYNYWSLLKLIDPQAIIGDDFDLVSELPMHLTKALKRPCYICPSMQAAVMNHLCCKIDLDAFERNLLFELSKGTRMAALPNILNMSISTIEKRKKRLKERFEVEGEDDSMLIIKARECGAL</sequence>
<evidence type="ECO:0008006" key="3">
    <source>
        <dbReference type="Google" id="ProtNLM"/>
    </source>
</evidence>
<dbReference type="EMBL" id="CP068439">
    <property type="protein sequence ID" value="QQX78105.1"/>
    <property type="molecule type" value="Genomic_DNA"/>
</dbReference>
<protein>
    <recommendedName>
        <fullName evidence="3">HTH luxR-type domain-containing protein</fullName>
    </recommendedName>
</protein>
<reference evidence="1 2" key="1">
    <citation type="submission" date="2021-01" db="EMBL/GenBank/DDBJ databases">
        <title>Aequorivita sp. strain KX20305, a bacterium isolated from the sediment collected at a cold seep field in South China Sea.</title>
        <authorList>
            <person name="Zhang H."/>
            <person name="Li C."/>
        </authorList>
    </citation>
    <scope>NUCLEOTIDE SEQUENCE [LARGE SCALE GENOMIC DNA]</scope>
    <source>
        <strain evidence="1 2">KX20305</strain>
    </source>
</reference>
<evidence type="ECO:0000313" key="1">
    <source>
        <dbReference type="EMBL" id="QQX78105.1"/>
    </source>
</evidence>
<name>A0ABX7DVC0_9FLAO</name>
<dbReference type="Proteomes" id="UP000629420">
    <property type="component" value="Chromosome"/>
</dbReference>
<organism evidence="1 2">
    <name type="scientific">Aequorivita iocasae</name>
    <dbReference type="NCBI Taxonomy" id="2803865"/>
    <lineage>
        <taxon>Bacteria</taxon>
        <taxon>Pseudomonadati</taxon>
        <taxon>Bacteroidota</taxon>
        <taxon>Flavobacteriia</taxon>
        <taxon>Flavobacteriales</taxon>
        <taxon>Flavobacteriaceae</taxon>
        <taxon>Aequorivita</taxon>
    </lineage>
</organism>
<gene>
    <name evidence="1" type="ORF">JK629_07570</name>
</gene>